<evidence type="ECO:0000313" key="5">
    <source>
        <dbReference type="EMBL" id="QDU46766.1"/>
    </source>
</evidence>
<dbReference type="InterPro" id="IPR052016">
    <property type="entry name" value="Bact_Sigma-Reg"/>
</dbReference>
<dbReference type="AlphaFoldDB" id="A0A517ZWE6"/>
<evidence type="ECO:0000256" key="3">
    <source>
        <dbReference type="SAM" id="Phobius"/>
    </source>
</evidence>
<dbReference type="SUPFAM" id="SSF81606">
    <property type="entry name" value="PP2C-like"/>
    <property type="match status" value="1"/>
</dbReference>
<dbReference type="Proteomes" id="UP000319383">
    <property type="component" value="Chromosome"/>
</dbReference>
<dbReference type="InterPro" id="IPR001932">
    <property type="entry name" value="PPM-type_phosphatase-like_dom"/>
</dbReference>
<feature type="coiled-coil region" evidence="2">
    <location>
        <begin position="97"/>
        <end position="128"/>
    </location>
</feature>
<sequence>MAVKFVLILSVIAQLTAAGLALRLNQLYRRRSAWIFISAAAIVMTIGRATSLVSTWGERLADAEADAAFWTESLIGLLVSILLVAGIALIEPLFVELHKAEALLRRDKKRLEQVVRRNEDELRIARQIQENLFPEEPPDIKDYDVAGASKPAEWASGDYFDYIPMHDGSHIVVVADVSGHGIGPALLMSETRAFLRSLAQTRNDIGEILTLANHAVAQDVEEGRFVTIFMARLESESSSTTYTSAGHNAYLLRANGEGQVLSPTGIALGIDENAVMNNSQPIQLERGDLMLLVTDGILETTDAEGTLFGEERLFEVARQSRDGSAFEVVESIFKAADDFSASSTQKDDNTAVVVKYR</sequence>
<dbReference type="Pfam" id="PF07228">
    <property type="entry name" value="SpoIIE"/>
    <property type="match status" value="1"/>
</dbReference>
<proteinExistence type="predicted"/>
<dbReference type="GO" id="GO:0016791">
    <property type="term" value="F:phosphatase activity"/>
    <property type="evidence" value="ECO:0007669"/>
    <property type="project" value="TreeGrafter"/>
</dbReference>
<protein>
    <submittedName>
        <fullName evidence="5">Phosphoserine phosphatase RsbU</fullName>
        <ecNumber evidence="5">3.1.3.3</ecNumber>
    </submittedName>
</protein>
<dbReference type="KEGG" id="sdyn:Mal52_52880"/>
<dbReference type="Gene3D" id="3.60.40.10">
    <property type="entry name" value="PPM-type phosphatase domain"/>
    <property type="match status" value="1"/>
</dbReference>
<dbReference type="PANTHER" id="PTHR43156:SF2">
    <property type="entry name" value="STAGE II SPORULATION PROTEIN E"/>
    <property type="match status" value="1"/>
</dbReference>
<keyword evidence="2" id="KW-0175">Coiled coil</keyword>
<organism evidence="5 6">
    <name type="scientific">Symmachiella dynata</name>
    <dbReference type="NCBI Taxonomy" id="2527995"/>
    <lineage>
        <taxon>Bacteria</taxon>
        <taxon>Pseudomonadati</taxon>
        <taxon>Planctomycetota</taxon>
        <taxon>Planctomycetia</taxon>
        <taxon>Planctomycetales</taxon>
        <taxon>Planctomycetaceae</taxon>
        <taxon>Symmachiella</taxon>
    </lineage>
</organism>
<keyword evidence="3" id="KW-0472">Membrane</keyword>
<evidence type="ECO:0000256" key="1">
    <source>
        <dbReference type="ARBA" id="ARBA00022801"/>
    </source>
</evidence>
<feature type="domain" description="PPM-type phosphatase" evidence="4">
    <location>
        <begin position="140"/>
        <end position="356"/>
    </location>
</feature>
<evidence type="ECO:0000256" key="2">
    <source>
        <dbReference type="SAM" id="Coils"/>
    </source>
</evidence>
<dbReference type="PANTHER" id="PTHR43156">
    <property type="entry name" value="STAGE II SPORULATION PROTEIN E-RELATED"/>
    <property type="match status" value="1"/>
</dbReference>
<evidence type="ECO:0000313" key="6">
    <source>
        <dbReference type="Proteomes" id="UP000319383"/>
    </source>
</evidence>
<dbReference type="EMBL" id="CP036276">
    <property type="protein sequence ID" value="QDU46766.1"/>
    <property type="molecule type" value="Genomic_DNA"/>
</dbReference>
<keyword evidence="3" id="KW-0812">Transmembrane</keyword>
<gene>
    <name evidence="5" type="primary">rsbU_5</name>
    <name evidence="5" type="ORF">Mal52_52880</name>
</gene>
<evidence type="ECO:0000259" key="4">
    <source>
        <dbReference type="SMART" id="SM00331"/>
    </source>
</evidence>
<name>A0A517ZWE6_9PLAN</name>
<feature type="transmembrane region" description="Helical" evidence="3">
    <location>
        <begin position="34"/>
        <end position="54"/>
    </location>
</feature>
<dbReference type="SMART" id="SM00331">
    <property type="entry name" value="PP2C_SIG"/>
    <property type="match status" value="1"/>
</dbReference>
<dbReference type="EC" id="3.1.3.3" evidence="5"/>
<accession>A0A517ZWE6</accession>
<reference evidence="5 6" key="1">
    <citation type="submission" date="2019-02" db="EMBL/GenBank/DDBJ databases">
        <title>Deep-cultivation of Planctomycetes and their phenomic and genomic characterization uncovers novel biology.</title>
        <authorList>
            <person name="Wiegand S."/>
            <person name="Jogler M."/>
            <person name="Boedeker C."/>
            <person name="Pinto D."/>
            <person name="Vollmers J."/>
            <person name="Rivas-Marin E."/>
            <person name="Kohn T."/>
            <person name="Peeters S.H."/>
            <person name="Heuer A."/>
            <person name="Rast P."/>
            <person name="Oberbeckmann S."/>
            <person name="Bunk B."/>
            <person name="Jeske O."/>
            <person name="Meyerdierks A."/>
            <person name="Storesund J.E."/>
            <person name="Kallscheuer N."/>
            <person name="Luecker S."/>
            <person name="Lage O.M."/>
            <person name="Pohl T."/>
            <person name="Merkel B.J."/>
            <person name="Hornburger P."/>
            <person name="Mueller R.-W."/>
            <person name="Bruemmer F."/>
            <person name="Labrenz M."/>
            <person name="Spormann A.M."/>
            <person name="Op den Camp H."/>
            <person name="Overmann J."/>
            <person name="Amann R."/>
            <person name="Jetten M.S.M."/>
            <person name="Mascher T."/>
            <person name="Medema M.H."/>
            <person name="Devos D.P."/>
            <person name="Kaster A.-K."/>
            <person name="Ovreas L."/>
            <person name="Rohde M."/>
            <person name="Galperin M.Y."/>
            <person name="Jogler C."/>
        </authorList>
    </citation>
    <scope>NUCLEOTIDE SEQUENCE [LARGE SCALE GENOMIC DNA]</scope>
    <source>
        <strain evidence="5 6">Mal52</strain>
    </source>
</reference>
<dbReference type="RefSeq" id="WP_145379263.1">
    <property type="nucleotide sequence ID" value="NZ_CP036276.1"/>
</dbReference>
<dbReference type="InterPro" id="IPR036457">
    <property type="entry name" value="PPM-type-like_dom_sf"/>
</dbReference>
<keyword evidence="3" id="KW-1133">Transmembrane helix</keyword>
<feature type="transmembrane region" description="Helical" evidence="3">
    <location>
        <begin position="6"/>
        <end position="22"/>
    </location>
</feature>
<feature type="transmembrane region" description="Helical" evidence="3">
    <location>
        <begin position="74"/>
        <end position="95"/>
    </location>
</feature>
<keyword evidence="1 5" id="KW-0378">Hydrolase</keyword>
<keyword evidence="6" id="KW-1185">Reference proteome</keyword>